<dbReference type="RefSeq" id="WP_012499416.1">
    <property type="nucleotide sequence ID" value="NC_011026.1"/>
</dbReference>
<evidence type="ECO:0000256" key="8">
    <source>
        <dbReference type="ARBA" id="ARBA00022842"/>
    </source>
</evidence>
<dbReference type="GO" id="GO:0006777">
    <property type="term" value="P:Mo-molybdopterin cofactor biosynthetic process"/>
    <property type="evidence" value="ECO:0007669"/>
    <property type="project" value="UniProtKB-UniRule"/>
</dbReference>
<dbReference type="AlphaFoldDB" id="B3QWW8"/>
<dbReference type="InterPro" id="IPR036688">
    <property type="entry name" value="MoeA_C_domain_IV_sf"/>
</dbReference>
<dbReference type="PANTHER" id="PTHR10192:SF5">
    <property type="entry name" value="GEPHYRIN"/>
    <property type="match status" value="1"/>
</dbReference>
<dbReference type="InterPro" id="IPR038987">
    <property type="entry name" value="MoeA-like"/>
</dbReference>
<dbReference type="SMART" id="SM00852">
    <property type="entry name" value="MoCF_biosynth"/>
    <property type="match status" value="1"/>
</dbReference>
<dbReference type="Gene3D" id="2.170.190.11">
    <property type="entry name" value="Molybdopterin biosynthesis moea protein, domain 3"/>
    <property type="match status" value="1"/>
</dbReference>
<dbReference type="InterPro" id="IPR036135">
    <property type="entry name" value="MoeA_linker/N_sf"/>
</dbReference>
<evidence type="ECO:0000256" key="5">
    <source>
        <dbReference type="ARBA" id="ARBA00022505"/>
    </source>
</evidence>
<dbReference type="GO" id="GO:0046872">
    <property type="term" value="F:metal ion binding"/>
    <property type="evidence" value="ECO:0007669"/>
    <property type="project" value="UniProtKB-UniRule"/>
</dbReference>
<dbReference type="KEGG" id="cts:Ctha_0864"/>
<dbReference type="OrthoDB" id="9804758at2"/>
<feature type="domain" description="MoaB/Mog" evidence="12">
    <location>
        <begin position="180"/>
        <end position="318"/>
    </location>
</feature>
<dbReference type="STRING" id="517418.Ctha_0864"/>
<dbReference type="CDD" id="cd00887">
    <property type="entry name" value="MoeA"/>
    <property type="match status" value="1"/>
</dbReference>
<dbReference type="SUPFAM" id="SSF63882">
    <property type="entry name" value="MoeA N-terminal region -like"/>
    <property type="match status" value="1"/>
</dbReference>
<evidence type="ECO:0000256" key="11">
    <source>
        <dbReference type="RuleBase" id="RU365090"/>
    </source>
</evidence>
<dbReference type="Pfam" id="PF00994">
    <property type="entry name" value="MoCF_biosynth"/>
    <property type="match status" value="1"/>
</dbReference>
<evidence type="ECO:0000256" key="7">
    <source>
        <dbReference type="ARBA" id="ARBA00022723"/>
    </source>
</evidence>
<dbReference type="Pfam" id="PF03453">
    <property type="entry name" value="MoeA_N"/>
    <property type="match status" value="1"/>
</dbReference>
<dbReference type="NCBIfam" id="NF045515">
    <property type="entry name" value="Glp_gephyrin"/>
    <property type="match status" value="1"/>
</dbReference>
<keyword evidence="9 11" id="KW-0501">Molybdenum cofactor biosynthesis</keyword>
<sequence length="406" mass="43449">MISVEEAHKIINAYSLLSEPEDIPIANLLGRRLAEDIVAPFPQPRFHNAAMDGFAVRYDDVATATKEHPISLQASGELPAGSAEQLSLAAGKCIPIMTGAKMPDGADTVVKVEETSGFGASEISFYSAGKKGRNIRLAGEEIQSGDCLIRKGTLVTPAEIGTLATFGIHQAKAFRKPKLAIIASGSELREPGETLGDGEIYNSNLPLLSSAARFSGAEVVMTKTLRDAEHEMTDALGSAILQADIVVTTGGVSEGAYDFVRTAMEKRGVEAHFAKVAQKPGMPFYFGTKSRRLLFGLPGNPVSAFMNFMEYVYPELLKFAGGEAPIKSQGVLQAPFKCEKKKHRFLFGTVRFEAGELRCTPTGKTGSHMLTAMLGANAILEAPANDAPLPAGEKIIFSLLPWAQIF</sequence>
<comment type="similarity">
    <text evidence="4 11">Belongs to the MoeA family.</text>
</comment>
<evidence type="ECO:0000259" key="12">
    <source>
        <dbReference type="SMART" id="SM00852"/>
    </source>
</evidence>
<dbReference type="SUPFAM" id="SSF53218">
    <property type="entry name" value="Molybdenum cofactor biosynthesis proteins"/>
    <property type="match status" value="1"/>
</dbReference>
<comment type="catalytic activity">
    <reaction evidence="10">
        <text>adenylyl-molybdopterin + molybdate = Mo-molybdopterin + AMP + H(+)</text>
        <dbReference type="Rhea" id="RHEA:35047"/>
        <dbReference type="ChEBI" id="CHEBI:15378"/>
        <dbReference type="ChEBI" id="CHEBI:36264"/>
        <dbReference type="ChEBI" id="CHEBI:62727"/>
        <dbReference type="ChEBI" id="CHEBI:71302"/>
        <dbReference type="ChEBI" id="CHEBI:456215"/>
        <dbReference type="EC" id="2.10.1.1"/>
    </reaction>
</comment>
<organism evidence="13 14">
    <name type="scientific">Chloroherpeton thalassium (strain ATCC 35110 / GB-78)</name>
    <dbReference type="NCBI Taxonomy" id="517418"/>
    <lineage>
        <taxon>Bacteria</taxon>
        <taxon>Pseudomonadati</taxon>
        <taxon>Chlorobiota</taxon>
        <taxon>Chlorobiia</taxon>
        <taxon>Chlorobiales</taxon>
        <taxon>Chloroherpetonaceae</taxon>
        <taxon>Chloroherpeton</taxon>
    </lineage>
</organism>
<dbReference type="InterPro" id="IPR036425">
    <property type="entry name" value="MoaB/Mog-like_dom_sf"/>
</dbReference>
<evidence type="ECO:0000256" key="2">
    <source>
        <dbReference type="ARBA" id="ARBA00002901"/>
    </source>
</evidence>
<keyword evidence="14" id="KW-1185">Reference proteome</keyword>
<dbReference type="UniPathway" id="UPA00344"/>
<reference evidence="13 14" key="1">
    <citation type="submission" date="2008-06" db="EMBL/GenBank/DDBJ databases">
        <title>Complete sequence of Chloroherpeton thalassium ATCC 35110.</title>
        <authorList>
            <consortium name="US DOE Joint Genome Institute"/>
            <person name="Lucas S."/>
            <person name="Copeland A."/>
            <person name="Lapidus A."/>
            <person name="Glavina del Rio T."/>
            <person name="Dalin E."/>
            <person name="Tice H."/>
            <person name="Bruce D."/>
            <person name="Goodwin L."/>
            <person name="Pitluck S."/>
            <person name="Schmutz J."/>
            <person name="Larimer F."/>
            <person name="Land M."/>
            <person name="Hauser L."/>
            <person name="Kyrpides N."/>
            <person name="Mikhailova N."/>
            <person name="Liu Z."/>
            <person name="Li T."/>
            <person name="Zhao F."/>
            <person name="Overmann J."/>
            <person name="Bryant D.A."/>
            <person name="Richardson P."/>
        </authorList>
    </citation>
    <scope>NUCLEOTIDE SEQUENCE [LARGE SCALE GENOMIC DNA]</scope>
    <source>
        <strain evidence="14">ATCC 35110 / GB-78</strain>
    </source>
</reference>
<dbReference type="InterPro" id="IPR001453">
    <property type="entry name" value="MoaB/Mog_dom"/>
</dbReference>
<evidence type="ECO:0000256" key="9">
    <source>
        <dbReference type="ARBA" id="ARBA00023150"/>
    </source>
</evidence>
<dbReference type="Gene3D" id="3.40.980.10">
    <property type="entry name" value="MoaB/Mog-like domain"/>
    <property type="match status" value="1"/>
</dbReference>
<evidence type="ECO:0000256" key="3">
    <source>
        <dbReference type="ARBA" id="ARBA00005046"/>
    </source>
</evidence>
<comment type="cofactor">
    <cofactor evidence="1 11">
        <name>Mg(2+)</name>
        <dbReference type="ChEBI" id="CHEBI:18420"/>
    </cofactor>
</comment>
<dbReference type="PANTHER" id="PTHR10192">
    <property type="entry name" value="MOLYBDOPTERIN BIOSYNTHESIS PROTEIN"/>
    <property type="match status" value="1"/>
</dbReference>
<dbReference type="EMBL" id="CP001100">
    <property type="protein sequence ID" value="ACF13332.1"/>
    <property type="molecule type" value="Genomic_DNA"/>
</dbReference>
<proteinExistence type="inferred from homology"/>
<gene>
    <name evidence="13" type="ordered locus">Ctha_0864</name>
</gene>
<dbReference type="GO" id="GO:0005829">
    <property type="term" value="C:cytosol"/>
    <property type="evidence" value="ECO:0007669"/>
    <property type="project" value="TreeGrafter"/>
</dbReference>
<name>B3QWW8_CHLT3</name>
<dbReference type="Proteomes" id="UP000001208">
    <property type="component" value="Chromosome"/>
</dbReference>
<comment type="function">
    <text evidence="2 11">Catalyzes the insertion of molybdate into adenylated molybdopterin with the concomitant release of AMP.</text>
</comment>
<dbReference type="HOGENOM" id="CLU_010186_7_0_10"/>
<dbReference type="Gene3D" id="2.40.340.10">
    <property type="entry name" value="MoeA, C-terminal, domain IV"/>
    <property type="match status" value="1"/>
</dbReference>
<evidence type="ECO:0000313" key="13">
    <source>
        <dbReference type="EMBL" id="ACF13332.1"/>
    </source>
</evidence>
<keyword evidence="7 11" id="KW-0479">Metal-binding</keyword>
<keyword evidence="5 11" id="KW-0500">Molybdenum</keyword>
<evidence type="ECO:0000256" key="6">
    <source>
        <dbReference type="ARBA" id="ARBA00022679"/>
    </source>
</evidence>
<dbReference type="InterPro" id="IPR005111">
    <property type="entry name" value="MoeA_C_domain_IV"/>
</dbReference>
<dbReference type="Pfam" id="PF03454">
    <property type="entry name" value="MoeA_C"/>
    <property type="match status" value="1"/>
</dbReference>
<dbReference type="SUPFAM" id="SSF63867">
    <property type="entry name" value="MoeA C-terminal domain-like"/>
    <property type="match status" value="1"/>
</dbReference>
<dbReference type="NCBIfam" id="TIGR00177">
    <property type="entry name" value="molyb_syn"/>
    <property type="match status" value="1"/>
</dbReference>
<protein>
    <recommendedName>
        <fullName evidence="11">Molybdopterin molybdenumtransferase</fullName>
        <ecNumber evidence="11">2.10.1.1</ecNumber>
    </recommendedName>
</protein>
<dbReference type="InterPro" id="IPR005110">
    <property type="entry name" value="MoeA_linker/N"/>
</dbReference>
<dbReference type="EC" id="2.10.1.1" evidence="11"/>
<evidence type="ECO:0000256" key="10">
    <source>
        <dbReference type="ARBA" id="ARBA00047317"/>
    </source>
</evidence>
<dbReference type="FunFam" id="3.40.980.10:FF:000004">
    <property type="entry name" value="Molybdopterin molybdenumtransferase"/>
    <property type="match status" value="1"/>
</dbReference>
<dbReference type="GO" id="GO:0061599">
    <property type="term" value="F:molybdopterin molybdotransferase activity"/>
    <property type="evidence" value="ECO:0007669"/>
    <property type="project" value="UniProtKB-UniRule"/>
</dbReference>
<accession>B3QWW8</accession>
<keyword evidence="8 11" id="KW-0460">Magnesium</keyword>
<evidence type="ECO:0000256" key="4">
    <source>
        <dbReference type="ARBA" id="ARBA00010763"/>
    </source>
</evidence>
<dbReference type="Gene3D" id="3.90.105.10">
    <property type="entry name" value="Molybdopterin biosynthesis moea protein, domain 2"/>
    <property type="match status" value="1"/>
</dbReference>
<evidence type="ECO:0000256" key="1">
    <source>
        <dbReference type="ARBA" id="ARBA00001946"/>
    </source>
</evidence>
<comment type="pathway">
    <text evidence="3 11">Cofactor biosynthesis; molybdopterin biosynthesis.</text>
</comment>
<evidence type="ECO:0000313" key="14">
    <source>
        <dbReference type="Proteomes" id="UP000001208"/>
    </source>
</evidence>
<dbReference type="eggNOG" id="COG0303">
    <property type="taxonomic scope" value="Bacteria"/>
</dbReference>
<keyword evidence="6 11" id="KW-0808">Transferase</keyword>